<evidence type="ECO:0000313" key="2">
    <source>
        <dbReference type="EMBL" id="XDQ39450.1"/>
    </source>
</evidence>
<gene>
    <name evidence="2" type="ORF">AB5J49_42280</name>
</gene>
<protein>
    <submittedName>
        <fullName evidence="2">Uncharacterized protein</fullName>
    </submittedName>
</protein>
<sequence length="178" mass="19739">MHDRTRSEARQPGRTRGTGTDLLGIYPNDHLAGAPAGAERARHMVRSYGGTALAAAMGPVSGEITEDRATLIDIMERLDIPVRHYKVYAGRMSERMGRLKSNGRLVHRSPLSPLLELEALRLGVEGKTAVWQTLRELADRDDRLDPSLLDDLLERAGRQQGVLEELRRRQVGAALQEA</sequence>
<dbReference type="RefSeq" id="WP_369174174.1">
    <property type="nucleotide sequence ID" value="NZ_CP163439.1"/>
</dbReference>
<dbReference type="AlphaFoldDB" id="A0AB39Q872"/>
<organism evidence="2">
    <name type="scientific">Streptomyces sp. R28</name>
    <dbReference type="NCBI Taxonomy" id="3238628"/>
    <lineage>
        <taxon>Bacteria</taxon>
        <taxon>Bacillati</taxon>
        <taxon>Actinomycetota</taxon>
        <taxon>Actinomycetes</taxon>
        <taxon>Kitasatosporales</taxon>
        <taxon>Streptomycetaceae</taxon>
        <taxon>Streptomyces</taxon>
    </lineage>
</organism>
<evidence type="ECO:0000256" key="1">
    <source>
        <dbReference type="SAM" id="MobiDB-lite"/>
    </source>
</evidence>
<feature type="compositionally biased region" description="Basic and acidic residues" evidence="1">
    <location>
        <begin position="1"/>
        <end position="11"/>
    </location>
</feature>
<accession>A0AB39Q872</accession>
<reference evidence="2" key="1">
    <citation type="submission" date="2024-07" db="EMBL/GenBank/DDBJ databases">
        <authorList>
            <person name="Yu S.T."/>
        </authorList>
    </citation>
    <scope>NUCLEOTIDE SEQUENCE</scope>
    <source>
        <strain evidence="2">R28</strain>
    </source>
</reference>
<proteinExistence type="predicted"/>
<name>A0AB39Q872_9ACTN</name>
<feature type="region of interest" description="Disordered" evidence="1">
    <location>
        <begin position="1"/>
        <end position="26"/>
    </location>
</feature>
<dbReference type="EMBL" id="CP163439">
    <property type="protein sequence ID" value="XDQ39450.1"/>
    <property type="molecule type" value="Genomic_DNA"/>
</dbReference>